<sequence length="62" mass="7307">MTHSVSHASIQHAADQAQQWVNELARDLSWNEQSAFRLLEAVLHTLRDWLSRKSLRQLWPEN</sequence>
<evidence type="ECO:0000313" key="2">
    <source>
        <dbReference type="Proteomes" id="UP001280156"/>
    </source>
</evidence>
<name>A0ABU4YSG4_9HYPH</name>
<proteinExistence type="predicted"/>
<gene>
    <name evidence="1" type="ORF">RFM52_32605</name>
</gene>
<dbReference type="Proteomes" id="UP001280156">
    <property type="component" value="Unassembled WGS sequence"/>
</dbReference>
<dbReference type="Gene3D" id="1.10.490.110">
    <property type="entry name" value="Uncharacterized conserved protein DUF2267"/>
    <property type="match status" value="1"/>
</dbReference>
<accession>A0ABU4YSG4</accession>
<dbReference type="EMBL" id="JAVIIV010000057">
    <property type="protein sequence ID" value="MDX8489915.1"/>
    <property type="molecule type" value="Genomic_DNA"/>
</dbReference>
<reference evidence="1 2" key="1">
    <citation type="submission" date="2023-08" db="EMBL/GenBank/DDBJ databases">
        <title>Implementing the SeqCode for naming new Mesorhizobium species isolated from Vachellia karroo root nodules.</title>
        <authorList>
            <person name="Van Lill M."/>
        </authorList>
    </citation>
    <scope>NUCLEOTIDE SEQUENCE [LARGE SCALE GENOMIC DNA]</scope>
    <source>
        <strain evidence="1 2">VK2B</strain>
    </source>
</reference>
<keyword evidence="2" id="KW-1185">Reference proteome</keyword>
<dbReference type="InterPro" id="IPR038282">
    <property type="entry name" value="DUF2267_sf"/>
</dbReference>
<comment type="caution">
    <text evidence="1">The sequence shown here is derived from an EMBL/GenBank/DDBJ whole genome shotgun (WGS) entry which is preliminary data.</text>
</comment>
<evidence type="ECO:0000313" key="1">
    <source>
        <dbReference type="EMBL" id="MDX8489915.1"/>
    </source>
</evidence>
<protein>
    <submittedName>
        <fullName evidence="1">Uncharacterized protein</fullName>
    </submittedName>
</protein>
<organism evidence="1 2">
    <name type="scientific">Mesorhizobium humile</name>
    <dbReference type="NCBI Taxonomy" id="3072313"/>
    <lineage>
        <taxon>Bacteria</taxon>
        <taxon>Pseudomonadati</taxon>
        <taxon>Pseudomonadota</taxon>
        <taxon>Alphaproteobacteria</taxon>
        <taxon>Hyphomicrobiales</taxon>
        <taxon>Phyllobacteriaceae</taxon>
        <taxon>Mesorhizobium</taxon>
    </lineage>
</organism>